<name>A0A7I4Y4R0_HAECO</name>
<dbReference type="AlphaFoldDB" id="A0A7I4Y4R0"/>
<dbReference type="Proteomes" id="UP000025227">
    <property type="component" value="Unplaced"/>
</dbReference>
<accession>A0A7I4Y4R0</accession>
<organism evidence="1 2">
    <name type="scientific">Haemonchus contortus</name>
    <name type="common">Barber pole worm</name>
    <dbReference type="NCBI Taxonomy" id="6289"/>
    <lineage>
        <taxon>Eukaryota</taxon>
        <taxon>Metazoa</taxon>
        <taxon>Ecdysozoa</taxon>
        <taxon>Nematoda</taxon>
        <taxon>Chromadorea</taxon>
        <taxon>Rhabditida</taxon>
        <taxon>Rhabditina</taxon>
        <taxon>Rhabditomorpha</taxon>
        <taxon>Strongyloidea</taxon>
        <taxon>Trichostrongylidae</taxon>
        <taxon>Haemonchus</taxon>
    </lineage>
</organism>
<proteinExistence type="predicted"/>
<dbReference type="WBParaSite" id="HCON_00053240-00001">
    <property type="protein sequence ID" value="HCON_00053240-00001"/>
    <property type="gene ID" value="HCON_00053240"/>
</dbReference>
<evidence type="ECO:0000313" key="1">
    <source>
        <dbReference type="Proteomes" id="UP000025227"/>
    </source>
</evidence>
<sequence length="77" mass="8564">MCCELILSQPSRSAIGWILDRVYIPEVSFILERLQGGEPGKRTAARNRRGSMPMDGIYGSIPPRLETLATTTIFPVE</sequence>
<reference evidence="2" key="1">
    <citation type="submission" date="2020-12" db="UniProtKB">
        <authorList>
            <consortium name="WormBaseParasite"/>
        </authorList>
    </citation>
    <scope>IDENTIFICATION</scope>
    <source>
        <strain evidence="2">MHco3</strain>
    </source>
</reference>
<protein>
    <submittedName>
        <fullName evidence="2">Protein F09G8.5</fullName>
    </submittedName>
</protein>
<evidence type="ECO:0000313" key="2">
    <source>
        <dbReference type="WBParaSite" id="HCON_00053240-00001"/>
    </source>
</evidence>
<keyword evidence="1" id="KW-1185">Reference proteome</keyword>